<dbReference type="AlphaFoldDB" id="A0A448I4T5"/>
<gene>
    <name evidence="2" type="ORF">NCTC10485_01769</name>
</gene>
<dbReference type="Proteomes" id="UP000282551">
    <property type="component" value="Chromosome"/>
</dbReference>
<keyword evidence="3" id="KW-1185">Reference proteome</keyword>
<keyword evidence="1" id="KW-1133">Transmembrane helix</keyword>
<accession>A0A448I4T5</accession>
<reference evidence="2 3" key="1">
    <citation type="submission" date="2018-12" db="EMBL/GenBank/DDBJ databases">
        <authorList>
            <consortium name="Pathogen Informatics"/>
        </authorList>
    </citation>
    <scope>NUCLEOTIDE SEQUENCE [LARGE SCALE GENOMIC DNA]</scope>
    <source>
        <strain evidence="2 3">NCTC10485</strain>
    </source>
</reference>
<protein>
    <submittedName>
        <fullName evidence="2">Uncharacterized protein</fullName>
    </submittedName>
</protein>
<keyword evidence="1" id="KW-0472">Membrane</keyword>
<keyword evidence="1" id="KW-0812">Transmembrane</keyword>
<dbReference type="EMBL" id="LR134355">
    <property type="protein sequence ID" value="VEG47488.1"/>
    <property type="molecule type" value="Genomic_DNA"/>
</dbReference>
<evidence type="ECO:0000313" key="2">
    <source>
        <dbReference type="EMBL" id="VEG47488.1"/>
    </source>
</evidence>
<sequence length="43" mass="4563">MPRSLRILRSVAGIAGGKVWVAPLMVMVALRSGRNVLTTLALS</sequence>
<evidence type="ECO:0000313" key="3">
    <source>
        <dbReference type="Proteomes" id="UP000282551"/>
    </source>
</evidence>
<feature type="transmembrane region" description="Helical" evidence="1">
    <location>
        <begin position="7"/>
        <end position="30"/>
    </location>
</feature>
<evidence type="ECO:0000256" key="1">
    <source>
        <dbReference type="SAM" id="Phobius"/>
    </source>
</evidence>
<proteinExistence type="predicted"/>
<organism evidence="2 3">
    <name type="scientific">Mycolicibacterium chitae</name>
    <name type="common">Mycobacterium chitae</name>
    <dbReference type="NCBI Taxonomy" id="1792"/>
    <lineage>
        <taxon>Bacteria</taxon>
        <taxon>Bacillati</taxon>
        <taxon>Actinomycetota</taxon>
        <taxon>Actinomycetes</taxon>
        <taxon>Mycobacteriales</taxon>
        <taxon>Mycobacteriaceae</taxon>
        <taxon>Mycolicibacterium</taxon>
    </lineage>
</organism>
<name>A0A448I4T5_MYCCI</name>